<protein>
    <recommendedName>
        <fullName evidence="3">Divalent cation transporter</fullName>
    </recommendedName>
</protein>
<keyword evidence="1" id="KW-1133">Transmembrane helix</keyword>
<evidence type="ECO:0008006" key="3">
    <source>
        <dbReference type="Google" id="ProtNLM"/>
    </source>
</evidence>
<proteinExistence type="predicted"/>
<comment type="caution">
    <text evidence="2">The sequence shown here is derived from an EMBL/GenBank/DDBJ whole genome shotgun (WGS) entry which is preliminary data.</text>
</comment>
<feature type="transmembrane region" description="Helical" evidence="1">
    <location>
        <begin position="7"/>
        <end position="28"/>
    </location>
</feature>
<keyword evidence="1" id="KW-0472">Membrane</keyword>
<name>A0A0F9W9N2_9ZZZZ</name>
<dbReference type="EMBL" id="LAZR01000008">
    <property type="protein sequence ID" value="KKO09043.1"/>
    <property type="molecule type" value="Genomic_DNA"/>
</dbReference>
<feature type="transmembrane region" description="Helical" evidence="1">
    <location>
        <begin position="113"/>
        <end position="139"/>
    </location>
</feature>
<sequence>MDDLMRIALYSSLAGVTVFLGGLLANVFDRHVREGLLKEEILHTSIAFGGGIIVAAVAFVLVPRGMAVLPMFPMAATFLAGAIFFYSLDSYIAKKGGSASQLLAMLLDFVPESIALGAIFAADPELGLLLAVFIGLQNFPESFNSFGDLSASGYSSRKCLVILFLLSFSGIVSATSGYYLLSDLPHLTAALMLFSSGGILYLIFQDIAPMSKMQNSRLPTLGVSLGFLVGMVGHKLLG</sequence>
<keyword evidence="1" id="KW-0812">Transmembrane</keyword>
<reference evidence="2" key="1">
    <citation type="journal article" date="2015" name="Nature">
        <title>Complex archaea that bridge the gap between prokaryotes and eukaryotes.</title>
        <authorList>
            <person name="Spang A."/>
            <person name="Saw J.H."/>
            <person name="Jorgensen S.L."/>
            <person name="Zaremba-Niedzwiedzka K."/>
            <person name="Martijn J."/>
            <person name="Lind A.E."/>
            <person name="van Eijk R."/>
            <person name="Schleper C."/>
            <person name="Guy L."/>
            <person name="Ettema T.J."/>
        </authorList>
    </citation>
    <scope>NUCLEOTIDE SEQUENCE</scope>
</reference>
<evidence type="ECO:0000256" key="1">
    <source>
        <dbReference type="SAM" id="Phobius"/>
    </source>
</evidence>
<feature type="transmembrane region" description="Helical" evidence="1">
    <location>
        <begin position="74"/>
        <end position="93"/>
    </location>
</feature>
<feature type="transmembrane region" description="Helical" evidence="1">
    <location>
        <begin position="160"/>
        <end position="181"/>
    </location>
</feature>
<organism evidence="2">
    <name type="scientific">marine sediment metagenome</name>
    <dbReference type="NCBI Taxonomy" id="412755"/>
    <lineage>
        <taxon>unclassified sequences</taxon>
        <taxon>metagenomes</taxon>
        <taxon>ecological metagenomes</taxon>
    </lineage>
</organism>
<feature type="transmembrane region" description="Helical" evidence="1">
    <location>
        <begin position="40"/>
        <end position="62"/>
    </location>
</feature>
<feature type="transmembrane region" description="Helical" evidence="1">
    <location>
        <begin position="187"/>
        <end position="204"/>
    </location>
</feature>
<accession>A0A0F9W9N2</accession>
<evidence type="ECO:0000313" key="2">
    <source>
        <dbReference type="EMBL" id="KKO09043.1"/>
    </source>
</evidence>
<dbReference type="AlphaFoldDB" id="A0A0F9W9N2"/>
<gene>
    <name evidence="2" type="ORF">LCGC14_0041620</name>
</gene>